<reference evidence="1 2" key="1">
    <citation type="submission" date="2015-07" db="EMBL/GenBank/DDBJ databases">
        <title>Comparative genomics of the Sigatoka disease complex on banana suggests a link between parallel evolutionary changes in Pseudocercospora fijiensis and Pseudocercospora eumusae and increased virulence on the banana host.</title>
        <authorList>
            <person name="Chang T.-C."/>
            <person name="Salvucci A."/>
            <person name="Crous P.W."/>
            <person name="Stergiopoulos I."/>
        </authorList>
    </citation>
    <scope>NUCLEOTIDE SEQUENCE [LARGE SCALE GENOMIC DNA]</scope>
    <source>
        <strain evidence="1 2">CBS 114824</strain>
    </source>
</reference>
<dbReference type="AlphaFoldDB" id="A0A139HLT2"/>
<dbReference type="EMBL" id="LFZN01000030">
    <property type="protein sequence ID" value="KXT03438.1"/>
    <property type="molecule type" value="Genomic_DNA"/>
</dbReference>
<name>A0A139HLT2_9PEZI</name>
<gene>
    <name evidence="1" type="ORF">AC578_1650</name>
</gene>
<organism evidence="1 2">
    <name type="scientific">Pseudocercospora eumusae</name>
    <dbReference type="NCBI Taxonomy" id="321146"/>
    <lineage>
        <taxon>Eukaryota</taxon>
        <taxon>Fungi</taxon>
        <taxon>Dikarya</taxon>
        <taxon>Ascomycota</taxon>
        <taxon>Pezizomycotina</taxon>
        <taxon>Dothideomycetes</taxon>
        <taxon>Dothideomycetidae</taxon>
        <taxon>Mycosphaerellales</taxon>
        <taxon>Mycosphaerellaceae</taxon>
        <taxon>Pseudocercospora</taxon>
    </lineage>
</organism>
<dbReference type="PANTHER" id="PTHR42085:SF1">
    <property type="entry name" value="F-BOX DOMAIN-CONTAINING PROTEIN"/>
    <property type="match status" value="1"/>
</dbReference>
<dbReference type="Proteomes" id="UP000070133">
    <property type="component" value="Unassembled WGS sequence"/>
</dbReference>
<accession>A0A139HLT2</accession>
<dbReference type="PANTHER" id="PTHR42085">
    <property type="entry name" value="F-BOX DOMAIN-CONTAINING PROTEIN"/>
    <property type="match status" value="1"/>
</dbReference>
<sequence length="222" mass="25285">METSFFAHLPGEIRNAIYEYVLYEPNGAEIWHEPGLLQTSSMIRAEAELMYYAINSFKTTIDEDHMNHDLCHWLKRKSGQRIHLIRALDVHVEMPSLRETHNPGARDQSSVGDDNSNLSFFHLTHIVESLQATTFKGRSIESVVRWSLNGAGDHETFENINTMSLADQDRFRGAKFLLLYMVHGADKTMNALHAEDSESVLDGLDSDIQRRRVGAKREKSLG</sequence>
<dbReference type="OrthoDB" id="5413827at2759"/>
<evidence type="ECO:0000313" key="2">
    <source>
        <dbReference type="Proteomes" id="UP000070133"/>
    </source>
</evidence>
<comment type="caution">
    <text evidence="1">The sequence shown here is derived from an EMBL/GenBank/DDBJ whole genome shotgun (WGS) entry which is preliminary data.</text>
</comment>
<evidence type="ECO:0000313" key="1">
    <source>
        <dbReference type="EMBL" id="KXT03438.1"/>
    </source>
</evidence>
<protein>
    <submittedName>
        <fullName evidence="1">Uncharacterized protein</fullName>
    </submittedName>
</protein>
<dbReference type="InterPro" id="IPR038883">
    <property type="entry name" value="AN11006-like"/>
</dbReference>
<keyword evidence="2" id="KW-1185">Reference proteome</keyword>
<proteinExistence type="predicted"/>